<dbReference type="GO" id="GO:0006189">
    <property type="term" value="P:'de novo' IMP biosynthetic process"/>
    <property type="evidence" value="ECO:0007669"/>
    <property type="project" value="UniProtKB-UniRule"/>
</dbReference>
<reference evidence="8" key="2">
    <citation type="submission" date="2020-09" db="EMBL/GenBank/DDBJ databases">
        <authorList>
            <person name="Sun Q."/>
            <person name="Ohkuma M."/>
        </authorList>
    </citation>
    <scope>NUCLEOTIDE SEQUENCE</scope>
    <source>
        <strain evidence="8">JCM 14719</strain>
    </source>
</reference>
<dbReference type="InterPro" id="IPR001555">
    <property type="entry name" value="GART_AS"/>
</dbReference>
<evidence type="ECO:0000313" key="8">
    <source>
        <dbReference type="EMBL" id="GGK03643.1"/>
    </source>
</evidence>
<feature type="binding site" evidence="6">
    <location>
        <begin position="11"/>
        <end position="13"/>
    </location>
    <ligand>
        <name>N(1)-(5-phospho-beta-D-ribosyl)glycinamide</name>
        <dbReference type="ChEBI" id="CHEBI:143788"/>
    </ligand>
</feature>
<dbReference type="SUPFAM" id="SSF53328">
    <property type="entry name" value="Formyltransferase"/>
    <property type="match status" value="1"/>
</dbReference>
<dbReference type="InterPro" id="IPR004607">
    <property type="entry name" value="GART"/>
</dbReference>
<evidence type="ECO:0000256" key="2">
    <source>
        <dbReference type="ARBA" id="ARBA00022679"/>
    </source>
</evidence>
<evidence type="ECO:0000256" key="3">
    <source>
        <dbReference type="ARBA" id="ARBA00022755"/>
    </source>
</evidence>
<comment type="similarity">
    <text evidence="4 6">Belongs to the GART family.</text>
</comment>
<keyword evidence="3 6" id="KW-0658">Purine biosynthesis</keyword>
<dbReference type="NCBIfam" id="TIGR00639">
    <property type="entry name" value="PurN"/>
    <property type="match status" value="1"/>
</dbReference>
<evidence type="ECO:0000256" key="5">
    <source>
        <dbReference type="ARBA" id="ARBA00047664"/>
    </source>
</evidence>
<comment type="function">
    <text evidence="6">Catalyzes the transfer of a formyl group from 10-formyltetrahydrofolate to 5-phospho-ribosyl-glycinamide (GAR), producing 5-phospho-ribosyl-N-formylglycinamide (FGAR) and tetrahydrofolate.</text>
</comment>
<sequence length="211" mass="22350">MRIAVFASGSGSNFEALVRAARAGKVAGEVVLLVCDRPGAPVLDRAARLGVPAFVFDPKAYPDKAAYERAILAELEAQGVDLVVLAGYMRLVGPTLLSAYEGRMINLHPSLLPAFPGKNAIGQALAHGVKVTGVTVHFVDAGMDTGPIIAQRAVPVEEDDTPETLAARIHAVEHELLPQVVQWLIEGRVRREDGRRVRVLPAPGGTGRGQG</sequence>
<dbReference type="PROSITE" id="PS00373">
    <property type="entry name" value="GART"/>
    <property type="match status" value="1"/>
</dbReference>
<dbReference type="EC" id="2.1.2.2" evidence="6"/>
<accession>A0A8J3FB84</accession>
<dbReference type="PANTHER" id="PTHR43369">
    <property type="entry name" value="PHOSPHORIBOSYLGLYCINAMIDE FORMYLTRANSFERASE"/>
    <property type="match status" value="1"/>
</dbReference>
<feature type="binding site" evidence="6">
    <location>
        <position position="106"/>
    </location>
    <ligand>
        <name>(6R)-10-formyltetrahydrofolate</name>
        <dbReference type="ChEBI" id="CHEBI:195366"/>
    </ligand>
</feature>
<dbReference type="InterPro" id="IPR036477">
    <property type="entry name" value="Formyl_transf_N_sf"/>
</dbReference>
<dbReference type="GO" id="GO:0004644">
    <property type="term" value="F:phosphoribosylglycinamide formyltransferase activity"/>
    <property type="evidence" value="ECO:0007669"/>
    <property type="project" value="UniProtKB-UniRule"/>
</dbReference>
<organism evidence="8 9">
    <name type="scientific">Calditerricola satsumensis</name>
    <dbReference type="NCBI Taxonomy" id="373054"/>
    <lineage>
        <taxon>Bacteria</taxon>
        <taxon>Bacillati</taxon>
        <taxon>Bacillota</taxon>
        <taxon>Bacilli</taxon>
        <taxon>Bacillales</taxon>
        <taxon>Bacillaceae</taxon>
        <taxon>Calditerricola</taxon>
    </lineage>
</organism>
<dbReference type="FunFam" id="3.40.50.170:FF:000007">
    <property type="entry name" value="Phosphoribosylglycinamide formyltransferase"/>
    <property type="match status" value="1"/>
</dbReference>
<dbReference type="PANTHER" id="PTHR43369:SF2">
    <property type="entry name" value="PHOSPHORIBOSYLGLYCINAMIDE FORMYLTRANSFERASE"/>
    <property type="match status" value="1"/>
</dbReference>
<gene>
    <name evidence="6 8" type="primary">purN</name>
    <name evidence="8" type="ORF">GCM10007043_17240</name>
</gene>
<dbReference type="UniPathway" id="UPA00074">
    <property type="reaction ID" value="UER00126"/>
</dbReference>
<comment type="pathway">
    <text evidence="1 6">Purine metabolism; IMP biosynthesis via de novo pathway; N(2)-formyl-N(1)-(5-phospho-D-ribosyl)glycinamide from N(1)-(5-phospho-D-ribosyl)glycinamide (10-formyl THF route): step 1/1.</text>
</comment>
<dbReference type="CDD" id="cd08645">
    <property type="entry name" value="FMT_core_GART"/>
    <property type="match status" value="1"/>
</dbReference>
<keyword evidence="9" id="KW-1185">Reference proteome</keyword>
<keyword evidence="2 6" id="KW-0808">Transferase</keyword>
<reference evidence="8" key="1">
    <citation type="journal article" date="2014" name="Int. J. Syst. Evol. Microbiol.">
        <title>Complete genome sequence of Corynebacterium casei LMG S-19264T (=DSM 44701T), isolated from a smear-ripened cheese.</title>
        <authorList>
            <consortium name="US DOE Joint Genome Institute (JGI-PGF)"/>
            <person name="Walter F."/>
            <person name="Albersmeier A."/>
            <person name="Kalinowski J."/>
            <person name="Ruckert C."/>
        </authorList>
    </citation>
    <scope>NUCLEOTIDE SEQUENCE</scope>
    <source>
        <strain evidence="8">JCM 14719</strain>
    </source>
</reference>
<evidence type="ECO:0000256" key="6">
    <source>
        <dbReference type="HAMAP-Rule" id="MF_01930"/>
    </source>
</evidence>
<dbReference type="Pfam" id="PF00551">
    <property type="entry name" value="Formyl_trans_N"/>
    <property type="match status" value="1"/>
</dbReference>
<evidence type="ECO:0000256" key="1">
    <source>
        <dbReference type="ARBA" id="ARBA00005054"/>
    </source>
</evidence>
<protein>
    <recommendedName>
        <fullName evidence="6">Phosphoribosylglycinamide formyltransferase</fullName>
        <ecNumber evidence="6">2.1.2.2</ecNumber>
    </recommendedName>
    <alternativeName>
        <fullName evidence="6">5'-phosphoribosylglycinamide transformylase</fullName>
    </alternativeName>
    <alternativeName>
        <fullName evidence="6">GAR transformylase</fullName>
        <shortName evidence="6">GART</shortName>
    </alternativeName>
</protein>
<dbReference type="AlphaFoldDB" id="A0A8J3FB84"/>
<evidence type="ECO:0000259" key="7">
    <source>
        <dbReference type="Pfam" id="PF00551"/>
    </source>
</evidence>
<feature type="active site" description="Proton donor" evidence="6">
    <location>
        <position position="108"/>
    </location>
</feature>
<dbReference type="Gene3D" id="3.40.50.170">
    <property type="entry name" value="Formyl transferase, N-terminal domain"/>
    <property type="match status" value="1"/>
</dbReference>
<dbReference type="GO" id="GO:0005829">
    <property type="term" value="C:cytosol"/>
    <property type="evidence" value="ECO:0007669"/>
    <property type="project" value="TreeGrafter"/>
</dbReference>
<evidence type="ECO:0000256" key="4">
    <source>
        <dbReference type="ARBA" id="ARBA00038440"/>
    </source>
</evidence>
<proteinExistence type="inferred from homology"/>
<feature type="site" description="Raises pKa of active site His" evidence="6">
    <location>
        <position position="144"/>
    </location>
</feature>
<comment type="caution">
    <text evidence="8">The sequence shown here is derived from an EMBL/GenBank/DDBJ whole genome shotgun (WGS) entry which is preliminary data.</text>
</comment>
<dbReference type="HAMAP" id="MF_01930">
    <property type="entry name" value="PurN"/>
    <property type="match status" value="1"/>
</dbReference>
<evidence type="ECO:0000313" key="9">
    <source>
        <dbReference type="Proteomes" id="UP000637720"/>
    </source>
</evidence>
<feature type="binding site" evidence="6">
    <location>
        <begin position="89"/>
        <end position="92"/>
    </location>
    <ligand>
        <name>(6R)-10-formyltetrahydrofolate</name>
        <dbReference type="ChEBI" id="CHEBI:195366"/>
    </ligand>
</feature>
<feature type="binding site" evidence="6">
    <location>
        <position position="64"/>
    </location>
    <ligand>
        <name>(6R)-10-formyltetrahydrofolate</name>
        <dbReference type="ChEBI" id="CHEBI:195366"/>
    </ligand>
</feature>
<dbReference type="InterPro" id="IPR002376">
    <property type="entry name" value="Formyl_transf_N"/>
</dbReference>
<name>A0A8J3FB84_9BACI</name>
<dbReference type="Proteomes" id="UP000637720">
    <property type="component" value="Unassembled WGS sequence"/>
</dbReference>
<feature type="domain" description="Formyl transferase N-terminal" evidence="7">
    <location>
        <begin position="1"/>
        <end position="181"/>
    </location>
</feature>
<dbReference type="EMBL" id="BMOF01000037">
    <property type="protein sequence ID" value="GGK03643.1"/>
    <property type="molecule type" value="Genomic_DNA"/>
</dbReference>
<comment type="catalytic activity">
    <reaction evidence="5 6">
        <text>N(1)-(5-phospho-beta-D-ribosyl)glycinamide + (6R)-10-formyltetrahydrofolate = N(2)-formyl-N(1)-(5-phospho-beta-D-ribosyl)glycinamide + (6S)-5,6,7,8-tetrahydrofolate + H(+)</text>
        <dbReference type="Rhea" id="RHEA:15053"/>
        <dbReference type="ChEBI" id="CHEBI:15378"/>
        <dbReference type="ChEBI" id="CHEBI:57453"/>
        <dbReference type="ChEBI" id="CHEBI:143788"/>
        <dbReference type="ChEBI" id="CHEBI:147286"/>
        <dbReference type="ChEBI" id="CHEBI:195366"/>
        <dbReference type="EC" id="2.1.2.2"/>
    </reaction>
</comment>